<dbReference type="Pfam" id="PF23871">
    <property type="entry name" value="DUF7226"/>
    <property type="match status" value="1"/>
</dbReference>
<organism evidence="3 4">
    <name type="scientific">Haloferax larsenii</name>
    <dbReference type="NCBI Taxonomy" id="302484"/>
    <lineage>
        <taxon>Archaea</taxon>
        <taxon>Methanobacteriati</taxon>
        <taxon>Methanobacteriota</taxon>
        <taxon>Stenosarchaea group</taxon>
        <taxon>Halobacteria</taxon>
        <taxon>Halobacteriales</taxon>
        <taxon>Haloferacaceae</taxon>
        <taxon>Haloferax</taxon>
    </lineage>
</organism>
<dbReference type="SUPFAM" id="SSF52980">
    <property type="entry name" value="Restriction endonuclease-like"/>
    <property type="match status" value="1"/>
</dbReference>
<dbReference type="InterPro" id="IPR007560">
    <property type="entry name" value="Restrct_endonuc_IV_Mrr"/>
</dbReference>
<dbReference type="EMBL" id="FOAD01000001">
    <property type="protein sequence ID" value="SEK37151.1"/>
    <property type="molecule type" value="Genomic_DNA"/>
</dbReference>
<feature type="domain" description="Restriction endonuclease type IV Mrr" evidence="1">
    <location>
        <begin position="16"/>
        <end position="130"/>
    </location>
</feature>
<dbReference type="OrthoDB" id="316519at2157"/>
<accession>A0A1H7GG93</accession>
<feature type="domain" description="DUF7226" evidence="2">
    <location>
        <begin position="181"/>
        <end position="314"/>
    </location>
</feature>
<proteinExistence type="predicted"/>
<protein>
    <submittedName>
        <fullName evidence="3">Restriction system protein</fullName>
    </submittedName>
</protein>
<dbReference type="PANTHER" id="PTHR30015">
    <property type="entry name" value="MRR RESTRICTION SYSTEM PROTEIN"/>
    <property type="match status" value="1"/>
</dbReference>
<dbReference type="RefSeq" id="WP_074791462.1">
    <property type="nucleotide sequence ID" value="NZ_FOAD01000001.1"/>
</dbReference>
<dbReference type="InterPro" id="IPR055650">
    <property type="entry name" value="DUF7226"/>
</dbReference>
<dbReference type="Gene3D" id="3.40.1350.10">
    <property type="match status" value="1"/>
</dbReference>
<dbReference type="GO" id="GO:0003677">
    <property type="term" value="F:DNA binding"/>
    <property type="evidence" value="ECO:0007669"/>
    <property type="project" value="InterPro"/>
</dbReference>
<dbReference type="Pfam" id="PF04471">
    <property type="entry name" value="Mrr_cat"/>
    <property type="match status" value="1"/>
</dbReference>
<evidence type="ECO:0000259" key="2">
    <source>
        <dbReference type="Pfam" id="PF23871"/>
    </source>
</evidence>
<evidence type="ECO:0000259" key="1">
    <source>
        <dbReference type="Pfam" id="PF04471"/>
    </source>
</evidence>
<dbReference type="InterPro" id="IPR052906">
    <property type="entry name" value="Type_IV_Methyl-Rstrct_Enzyme"/>
</dbReference>
<dbReference type="GO" id="GO:0015666">
    <property type="term" value="F:restriction endodeoxyribonuclease activity"/>
    <property type="evidence" value="ECO:0007669"/>
    <property type="project" value="TreeGrafter"/>
</dbReference>
<dbReference type="PANTHER" id="PTHR30015:SF7">
    <property type="entry name" value="TYPE IV METHYL-DIRECTED RESTRICTION ENZYME ECOKMRR"/>
    <property type="match status" value="1"/>
</dbReference>
<gene>
    <name evidence="3" type="ORF">SAMN04488691_101302</name>
</gene>
<evidence type="ECO:0000313" key="3">
    <source>
        <dbReference type="EMBL" id="SEK37151.1"/>
    </source>
</evidence>
<dbReference type="AlphaFoldDB" id="A0A1H7GG93"/>
<dbReference type="InterPro" id="IPR011335">
    <property type="entry name" value="Restrct_endonuc-II-like"/>
</dbReference>
<reference evidence="3 4" key="1">
    <citation type="submission" date="2016-10" db="EMBL/GenBank/DDBJ databases">
        <authorList>
            <person name="de Groot N.N."/>
        </authorList>
    </citation>
    <scope>NUCLEOTIDE SEQUENCE [LARGE SCALE GENOMIC DNA]</scope>
    <source>
        <strain evidence="3 4">CDM_5</strain>
    </source>
</reference>
<dbReference type="InterPro" id="IPR011856">
    <property type="entry name" value="tRNA_endonuc-like_dom_sf"/>
</dbReference>
<name>A0A1H7GG93_HALLR</name>
<dbReference type="Proteomes" id="UP000183894">
    <property type="component" value="Unassembled WGS sequence"/>
</dbReference>
<sequence length="334" mass="36736">MDTAAATGYLQDRSLSLSAEEFELLCESVLTESLPPARFSVTAFRQDGGIDIDGNVRNSLLDISLGVQVKQYSPTNTVGSPEIQRFQGALSDTGCDTGTVITTSSFTDPAIESAQRAGIHLVNGRSLFHSMVDLRVGVRRKAERFEPDDTFWNLFGAPEDDGSIPSKQIPLANSFETLDSVLETIGNTRGTNADIVANADVSSRHADLYAVAGWALGFVHQEWPDDETHRQRRWSLTRVGARYVAYRTAGIDEEAEGLLIDAIRDTEIIARLARTLRESGSISHGTLIERIESESELSRSSAKRRGSSVGVWLARLPEVSVENGREKTYFWQEP</sequence>
<dbReference type="GO" id="GO:0009307">
    <property type="term" value="P:DNA restriction-modification system"/>
    <property type="evidence" value="ECO:0007669"/>
    <property type="project" value="InterPro"/>
</dbReference>
<evidence type="ECO:0000313" key="4">
    <source>
        <dbReference type="Proteomes" id="UP000183894"/>
    </source>
</evidence>